<keyword evidence="6 7" id="KW-0472">Membrane</keyword>
<evidence type="ECO:0000256" key="3">
    <source>
        <dbReference type="ARBA" id="ARBA00022475"/>
    </source>
</evidence>
<accession>A0A1U7NFC4</accession>
<reference evidence="8 9" key="1">
    <citation type="submission" date="2016-11" db="EMBL/GenBank/DDBJ databases">
        <title>Description of two novel members of the family Erysipelotrichaceae: Ileibacterium lipovorans gen. nov., sp. nov. and Dubosiella newyorkensis, gen. nov., sp. nov.</title>
        <authorList>
            <person name="Cox L.M."/>
            <person name="Sohn J."/>
            <person name="Tyrrell K.L."/>
            <person name="Citron D.M."/>
            <person name="Lawson P.A."/>
            <person name="Patel N.B."/>
            <person name="Iizumi T."/>
            <person name="Perez-Perez G.I."/>
            <person name="Goldstein E.J."/>
            <person name="Blaser M.J."/>
        </authorList>
    </citation>
    <scope>NUCLEOTIDE SEQUENCE [LARGE SCALE GENOMIC DNA]</scope>
    <source>
        <strain evidence="8 9">NYU-BL-A3</strain>
    </source>
</reference>
<organism evidence="8 9">
    <name type="scientific">Ileibacterium valens</name>
    <dbReference type="NCBI Taxonomy" id="1862668"/>
    <lineage>
        <taxon>Bacteria</taxon>
        <taxon>Bacillati</taxon>
        <taxon>Bacillota</taxon>
        <taxon>Erysipelotrichia</taxon>
        <taxon>Erysipelotrichales</taxon>
        <taxon>Erysipelotrichaceae</taxon>
        <taxon>Ileibacterium</taxon>
    </lineage>
</organism>
<evidence type="ECO:0000256" key="2">
    <source>
        <dbReference type="ARBA" id="ARBA00022448"/>
    </source>
</evidence>
<feature type="transmembrane region" description="Helical" evidence="7">
    <location>
        <begin position="6"/>
        <end position="25"/>
    </location>
</feature>
<feature type="transmembrane region" description="Helical" evidence="7">
    <location>
        <begin position="158"/>
        <end position="176"/>
    </location>
</feature>
<dbReference type="AlphaFoldDB" id="A0A1U7NFC4"/>
<keyword evidence="4 7" id="KW-0812">Transmembrane</keyword>
<evidence type="ECO:0000256" key="4">
    <source>
        <dbReference type="ARBA" id="ARBA00022692"/>
    </source>
</evidence>
<protein>
    <recommendedName>
        <fullName evidence="10">Autotransporter</fullName>
    </recommendedName>
</protein>
<feature type="transmembrane region" description="Helical" evidence="7">
    <location>
        <begin position="232"/>
        <end position="260"/>
    </location>
</feature>
<dbReference type="EMBL" id="MPJW01000148">
    <property type="protein sequence ID" value="OLU38858.1"/>
    <property type="molecule type" value="Genomic_DNA"/>
</dbReference>
<dbReference type="PANTHER" id="PTHR36838:SF1">
    <property type="entry name" value="SLR1864 PROTEIN"/>
    <property type="match status" value="1"/>
</dbReference>
<feature type="transmembrane region" description="Helical" evidence="7">
    <location>
        <begin position="191"/>
        <end position="211"/>
    </location>
</feature>
<dbReference type="GO" id="GO:0016020">
    <property type="term" value="C:membrane"/>
    <property type="evidence" value="ECO:0007669"/>
    <property type="project" value="UniProtKB-SubCell"/>
</dbReference>
<feature type="transmembrane region" description="Helical" evidence="7">
    <location>
        <begin position="37"/>
        <end position="53"/>
    </location>
</feature>
<keyword evidence="2" id="KW-0813">Transport</keyword>
<dbReference type="Pfam" id="PF03547">
    <property type="entry name" value="Mem_trans"/>
    <property type="match status" value="2"/>
</dbReference>
<dbReference type="InterPro" id="IPR004776">
    <property type="entry name" value="Mem_transp_PIN-like"/>
</dbReference>
<evidence type="ECO:0000256" key="6">
    <source>
        <dbReference type="ARBA" id="ARBA00023136"/>
    </source>
</evidence>
<dbReference type="GO" id="GO:0055085">
    <property type="term" value="P:transmembrane transport"/>
    <property type="evidence" value="ECO:0007669"/>
    <property type="project" value="InterPro"/>
</dbReference>
<gene>
    <name evidence="8" type="ORF">BO222_07740</name>
</gene>
<evidence type="ECO:0000256" key="1">
    <source>
        <dbReference type="ARBA" id="ARBA00004141"/>
    </source>
</evidence>
<evidence type="ECO:0008006" key="10">
    <source>
        <dbReference type="Google" id="ProtNLM"/>
    </source>
</evidence>
<keyword evidence="3" id="KW-1003">Cell membrane</keyword>
<dbReference type="RefSeq" id="WP_075819914.1">
    <property type="nucleotide sequence ID" value="NZ_CAPNHH010000054.1"/>
</dbReference>
<feature type="transmembrane region" description="Helical" evidence="7">
    <location>
        <begin position="59"/>
        <end position="84"/>
    </location>
</feature>
<proteinExistence type="predicted"/>
<evidence type="ECO:0000313" key="8">
    <source>
        <dbReference type="EMBL" id="OLU38858.1"/>
    </source>
</evidence>
<keyword evidence="5 7" id="KW-1133">Transmembrane helix</keyword>
<keyword evidence="9" id="KW-1185">Reference proteome</keyword>
<evidence type="ECO:0000313" key="9">
    <source>
        <dbReference type="Proteomes" id="UP000186341"/>
    </source>
</evidence>
<dbReference type="OrthoDB" id="9798064at2"/>
<dbReference type="Proteomes" id="UP000186341">
    <property type="component" value="Unassembled WGS sequence"/>
</dbReference>
<evidence type="ECO:0000256" key="5">
    <source>
        <dbReference type="ARBA" id="ARBA00022989"/>
    </source>
</evidence>
<feature type="transmembrane region" description="Helical" evidence="7">
    <location>
        <begin position="124"/>
        <end position="146"/>
    </location>
</feature>
<comment type="caution">
    <text evidence="8">The sequence shown here is derived from an EMBL/GenBank/DDBJ whole genome shotgun (WGS) entry which is preliminary data.</text>
</comment>
<comment type="subcellular location">
    <subcellularLocation>
        <location evidence="1">Membrane</location>
        <topology evidence="1">Multi-pass membrane protein</topology>
    </subcellularLocation>
</comment>
<dbReference type="PANTHER" id="PTHR36838">
    <property type="entry name" value="AUXIN EFFLUX CARRIER FAMILY PROTEIN"/>
    <property type="match status" value="1"/>
</dbReference>
<dbReference type="GeneID" id="82203072"/>
<evidence type="ECO:0000256" key="7">
    <source>
        <dbReference type="SAM" id="Phobius"/>
    </source>
</evidence>
<feature type="transmembrane region" description="Helical" evidence="7">
    <location>
        <begin position="280"/>
        <end position="303"/>
    </location>
</feature>
<name>A0A1U7NFC4_9FIRM</name>
<sequence length="306" mass="33798">MNIISLQIEIFILIFVGYVLSKFQVIDIRLRKGLSNLVLKVVLPASIIQSFELEMTFEILVSCIWVLIASVLIQLLYAFCNLFLWKKQNNPDHRICLQYATMVSNAGFMGMPIAQAAFGAQGLLYSSIFLIPQRIAMWSVGLSLFSKKTSKKELISKVLFHPCMVALGIGVLLMLAEMHGFQMPESIDRSLAAIGGCSTALSMIVIGSILSEVHFSEFLDQTSLWYSAIRTIILPLIILIGCQMVGFSGLGMAVCVLESAMPAPSTVVMLAEGYDRTPLFASRLVFVSTIFSLITLPVWMVFLSGF</sequence>
<feature type="transmembrane region" description="Helical" evidence="7">
    <location>
        <begin position="96"/>
        <end position="118"/>
    </location>
</feature>